<evidence type="ECO:0000256" key="4">
    <source>
        <dbReference type="ARBA" id="ARBA00022771"/>
    </source>
</evidence>
<feature type="compositionally biased region" description="Polar residues" evidence="8">
    <location>
        <begin position="974"/>
        <end position="989"/>
    </location>
</feature>
<feature type="compositionally biased region" description="Basic and acidic residues" evidence="8">
    <location>
        <begin position="696"/>
        <end position="706"/>
    </location>
</feature>
<evidence type="ECO:0000256" key="8">
    <source>
        <dbReference type="SAM" id="MobiDB-lite"/>
    </source>
</evidence>
<evidence type="ECO:0000256" key="2">
    <source>
        <dbReference type="ARBA" id="ARBA00022723"/>
    </source>
</evidence>
<dbReference type="PROSITE" id="PS00028">
    <property type="entry name" value="ZINC_FINGER_C2H2_1"/>
    <property type="match status" value="1"/>
</dbReference>
<dbReference type="InterPro" id="IPR048385">
    <property type="entry name" value="Med15_central"/>
</dbReference>
<gene>
    <name evidence="10" type="ORF">HERILL_LOCUS9506</name>
</gene>
<feature type="region of interest" description="Disordered" evidence="8">
    <location>
        <begin position="1325"/>
        <end position="1383"/>
    </location>
</feature>
<feature type="compositionally biased region" description="Basic and acidic residues" evidence="8">
    <location>
        <begin position="459"/>
        <end position="491"/>
    </location>
</feature>
<feature type="region of interest" description="Disordered" evidence="8">
    <location>
        <begin position="1404"/>
        <end position="1424"/>
    </location>
</feature>
<keyword evidence="11" id="KW-1185">Reference proteome</keyword>
<feature type="region of interest" description="Disordered" evidence="8">
    <location>
        <begin position="606"/>
        <end position="990"/>
    </location>
</feature>
<feature type="region of interest" description="Disordered" evidence="8">
    <location>
        <begin position="1238"/>
        <end position="1285"/>
    </location>
</feature>
<dbReference type="GO" id="GO:0000977">
    <property type="term" value="F:RNA polymerase II transcription regulatory region sequence-specific DNA binding"/>
    <property type="evidence" value="ECO:0007669"/>
    <property type="project" value="TreeGrafter"/>
</dbReference>
<keyword evidence="3" id="KW-0677">Repeat</keyword>
<dbReference type="EMBL" id="LR899012">
    <property type="protein sequence ID" value="CAD7086758.1"/>
    <property type="molecule type" value="Genomic_DNA"/>
</dbReference>
<feature type="compositionally biased region" description="Polar residues" evidence="8">
    <location>
        <begin position="1347"/>
        <end position="1362"/>
    </location>
</feature>
<dbReference type="GO" id="GO:0000981">
    <property type="term" value="F:DNA-binding transcription factor activity, RNA polymerase II-specific"/>
    <property type="evidence" value="ECO:0007669"/>
    <property type="project" value="TreeGrafter"/>
</dbReference>
<keyword evidence="6" id="KW-0539">Nucleus</keyword>
<feature type="compositionally biased region" description="Basic and acidic residues" evidence="8">
    <location>
        <begin position="729"/>
        <end position="743"/>
    </location>
</feature>
<evidence type="ECO:0000256" key="7">
    <source>
        <dbReference type="PROSITE-ProRule" id="PRU00042"/>
    </source>
</evidence>
<dbReference type="PROSITE" id="PS50157">
    <property type="entry name" value="ZINC_FINGER_C2H2_2"/>
    <property type="match status" value="2"/>
</dbReference>
<feature type="region of interest" description="Disordered" evidence="8">
    <location>
        <begin position="2359"/>
        <end position="2381"/>
    </location>
</feature>
<evidence type="ECO:0000313" key="11">
    <source>
        <dbReference type="Proteomes" id="UP000594454"/>
    </source>
</evidence>
<evidence type="ECO:0000256" key="3">
    <source>
        <dbReference type="ARBA" id="ARBA00022737"/>
    </source>
</evidence>
<evidence type="ECO:0000256" key="6">
    <source>
        <dbReference type="ARBA" id="ARBA00023242"/>
    </source>
</evidence>
<keyword evidence="4 7" id="KW-0863">Zinc-finger</keyword>
<feature type="region of interest" description="Disordered" evidence="8">
    <location>
        <begin position="437"/>
        <end position="494"/>
    </location>
</feature>
<dbReference type="InParanoid" id="A0A7R8UUC6"/>
<dbReference type="SMART" id="SM00355">
    <property type="entry name" value="ZnF_C2H2"/>
    <property type="match status" value="11"/>
</dbReference>
<feature type="compositionally biased region" description="Basic and acidic residues" evidence="8">
    <location>
        <begin position="872"/>
        <end position="890"/>
    </location>
</feature>
<feature type="domain" description="C2H2-type" evidence="9">
    <location>
        <begin position="2741"/>
        <end position="2769"/>
    </location>
</feature>
<name>A0A7R8UUC6_HERIL</name>
<feature type="compositionally biased region" description="Basic and acidic residues" evidence="8">
    <location>
        <begin position="1242"/>
        <end position="1251"/>
    </location>
</feature>
<feature type="compositionally biased region" description="Low complexity" evidence="8">
    <location>
        <begin position="100"/>
        <end position="111"/>
    </location>
</feature>
<reference evidence="10 11" key="1">
    <citation type="submission" date="2020-11" db="EMBL/GenBank/DDBJ databases">
        <authorList>
            <person name="Wallbank WR R."/>
            <person name="Pardo Diaz C."/>
            <person name="Kozak K."/>
            <person name="Martin S."/>
            <person name="Jiggins C."/>
            <person name="Moest M."/>
            <person name="Warren A I."/>
            <person name="Generalovic N T."/>
            <person name="Byers J.R.P. K."/>
            <person name="Montejo-Kovacevich G."/>
            <person name="Yen C E."/>
        </authorList>
    </citation>
    <scope>NUCLEOTIDE SEQUENCE [LARGE SCALE GENOMIC DNA]</scope>
</reference>
<feature type="region of interest" description="Disordered" evidence="8">
    <location>
        <begin position="1031"/>
        <end position="1088"/>
    </location>
</feature>
<feature type="compositionally biased region" description="Basic and acidic residues" evidence="8">
    <location>
        <begin position="130"/>
        <end position="148"/>
    </location>
</feature>
<feature type="compositionally biased region" description="Basic residues" evidence="8">
    <location>
        <begin position="441"/>
        <end position="458"/>
    </location>
</feature>
<evidence type="ECO:0000313" key="10">
    <source>
        <dbReference type="EMBL" id="CAD7086758.1"/>
    </source>
</evidence>
<feature type="compositionally biased region" description="Polar residues" evidence="8">
    <location>
        <begin position="744"/>
        <end position="759"/>
    </location>
</feature>
<evidence type="ECO:0000256" key="1">
    <source>
        <dbReference type="ARBA" id="ARBA00004123"/>
    </source>
</evidence>
<dbReference type="Proteomes" id="UP000594454">
    <property type="component" value="Chromosome 4"/>
</dbReference>
<feature type="compositionally biased region" description="Basic and acidic residues" evidence="8">
    <location>
        <begin position="623"/>
        <end position="649"/>
    </location>
</feature>
<dbReference type="GO" id="GO:0005634">
    <property type="term" value="C:nucleus"/>
    <property type="evidence" value="ECO:0007669"/>
    <property type="project" value="UniProtKB-SubCell"/>
</dbReference>
<sequence>MANFDYDKKMAEMRDYIPFLETLIAKMKSEGDKRLESQINKMEMLHELITSENKKLKPESLQKCEAALKNICQKFANAGKSKALPTDRVGDRFLHNQNDISSATKTSAIASKTERTGGEPLFRRRSPNRVHSEEYYDELRRKYEKAPPRESSSQGEPPVPDYQLQSPVKVNQNLPMSLSAKVTPNLSMRPSAEAKPYLPMSSSGELSPNLPMVSLASKGSASPTLDGLKYVLNDPNFQRIYASLAVSMSGNAPISPLETVSEVNHYEKFTAEQKCDQPISSISRVTSSMGNVAKDPRILTRMDPRLALKIDKSETMKAPADHLTELSPREAACGEPKPAIAQFPVEQFYDHGLHNQCTWTTNQQSSPLELQLDQKAPDHGNSPAYNSDQFTRSCQLSMSIIQPIMQVKVNPFLGSPVLYGAVGNLMETPKPLLEHIQLGTKARKKKRKEKRRRERKKRLLEDLKVQHQKEPRCKLLKSEKPAKPAKPEKPQPPRISLAQILASRGTTAKAQGVSTQKSNAIELQKGQPENEPNCGPQDVTVDPKAVPTQVAIISGQKDNAAELTIDHPRSEANRQSPSDAAVKPESVPAQTPPSLLDVMYRSTNYEKGTSSSTTKFKIPKIQKKTDQNSKGTKEDLSTPIETKETKGMKPDLGTTSGSKANMKQINSSMSNKSTDKKSCGVPDNSGGGRDVNLEVNKPKVGDSKDQNKHRKIASQQSGVESISNIKANTIEEKTIDNIEKPAQEKSSVADKQNLISTAKTVEEPEGEHLKDTASIIVNKEETETNNKTKKNKKRKAESPVETVPNKALKIDPTNESLASKENVETVSRELVNQESDHNSNLAETVLTEKRAKTKENRKKSDKPRKTASSSSHPRENEDLNKDLIISDRTLKANPKSTSTLSTEQTPKAGKSSSSEFTTGSSEVCPNPVESKAVGSTKSSETDVKNARSIADTAKEQSSEQKQTFEDQQKEAPPEQTSVSDTTSSNQQGEKVTKEWLESFVLNLFAPAKVDSSSVLIMLEKALDPEKFQKIKKILCPENSGSSSKEDQSDTKKRDDADAKKQVTTGVETNVVGGSKKQAATEAKKKVGAEEQVAVGVKKQVTTGVEKSVASGSKKQTATETTKKVGIEEQVVAGAKKQVSTKAKEKFHTSTEKETPAVAKKQTATTEPKNVCKKRKNELDMLNDDIQEMFIRDGVLAACGRRHVPLPKKKKNELDKLNEDIDDMFIRDGVLAASGLRSSTVEARTKGKEASDSQKSSADSTSDPVESANIPPKETVPQAPKIKTMKIKRRRESVLWHGNKRQNAISAFLERIQSDEWQIYSDTDEDGAKNQAKNSRLADKCSEKAKGNESTQGSKEPLQQSRQNSHDDTEPSQQKAQSCEEGERIEDGEELLKIVVGHGIVGEQVGESSDLSPATSAKGLPDKNVVNVRPTMSSEPLQPVVVEHLNTTNADSAKGGDTDDVRTSIANQTDYYDIIKPCVVRLEHCDEYLSEANLLRRSTQNELRNINPNIHAQSESRLKCALCNFTGIQICLHYVTSHPGSEVFVSRLSPQCKDQLLAKEQPLPTKIRKKNSANTFYSHTCPICVKQLSLRRYDWVNHFANHTGEFRYKCSKCRYVTNTKFSIERHIDVQCPAGHMVELQSQIGFAIPVYGYVCKMCNYIQMDNQKVIGHLHSQHDCFEEDMVAEVVLLDCINAVEAGPSTASVSSAPAEATAKETLRGEEVEKLTLETNSGGIQDKSREVDSLDDGKAQLPSEFAKCGPNDPLEAALLELTSESGSSNSVGPSVPKLSPQSKINLSTRVDRIELDASDDAENVAKETPMSNSLQIEENDDDLIVISDDEEEKINTTGNESKIIKNAVDCKQRLKEAIKTIEKGGAHTAGSTDDDDDWIDIEISSTIGESESITCMDSEPRTPAQTETKSTLETPKIVASDLKNDNADLSKLGGNGVQRVDNIGFKQNSVNGVTYYCLIKGCSFLYSSILAGLQYHLDSEHKQIQWSGFCHICNAHVMERKNIGTAEELRHMQDAHIDKLDDPVVIFSILTDSKFDPPEEEECKSQLEYMPPPPTTPPSIITTSSSTEKESEEEEHKPKLRFRRLSGDLLSGASQLSNENSSPLPFQITRVISLNRASDICEISIQQSDRSTEVPSLPVVSSNVSVDPKLSHIQSSVVTTPTALEGQDVKYFGDSTAVSSPSMNIAGTSNTGEPSFLVPLDIPSSSLKPNIVQSEKYIGTSKSTSVSHTTTSYTGMNAVGMSNIGKTTKNILESSLKPSSNSNSVQSAECIGKLKTANVSNVEISFGDMNAPGKSNAGKPKPLMLQNILESSLKPSSFSSVASAKNIGISKTASASNAVISFASTHVTETSNTTKTASLAPQNSLDPSLKPSSNISSVGTLKTANVSNPGTSFFSRKVAGTSITMQPASLVPKNTLGSSLKPSSTSSVESQRCIGTLKSPNANNTVISFANKNVTTTSLMSPSNLDASLKPSSSSDSVNSGRCIETLKEMNVKSIADNTSKPCVGKNVAGTSNTKKKASFVLKSLKPWARFSSIKPVRCMDVQLQDKSLCALYKCLGINCDYVANHHSDFVRHLEGHPQRVNEKWRECCYCDAVMLDAVGLMRHITTEHANDIYQCAYCFYRSCSDHNVVEHQKLYHYQKEIKVFLLPGLKLNKINALRLATENVKKYVAAIRCQDCPKEFLSISEFLSHLSVHAVGNKTVYNCFYCKSSENKVSISSAANHLAVRHGIFQFHCVYCTFASKDRNTLQRHMVDSHPSKFPFCYLRMGKSEVLIAGDIRYKIDLEKRIVDMSKVVDEKYIHWCPFSQAELNSLGVQKK</sequence>
<feature type="region of interest" description="Disordered" evidence="8">
    <location>
        <begin position="2045"/>
        <end position="2090"/>
    </location>
</feature>
<dbReference type="PANTHER" id="PTHR24381">
    <property type="entry name" value="ZINC FINGER PROTEIN"/>
    <property type="match status" value="1"/>
</dbReference>
<dbReference type="FunCoup" id="A0A7R8UUC6">
    <property type="interactions" value="16"/>
</dbReference>
<feature type="compositionally biased region" description="Polar residues" evidence="8">
    <location>
        <begin position="606"/>
        <end position="615"/>
    </location>
</feature>
<feature type="compositionally biased region" description="Basic and acidic residues" evidence="8">
    <location>
        <begin position="1043"/>
        <end position="1060"/>
    </location>
</feature>
<keyword evidence="5" id="KW-0862">Zinc</keyword>
<feature type="domain" description="C2H2-type" evidence="9">
    <location>
        <begin position="2681"/>
        <end position="2708"/>
    </location>
</feature>
<feature type="compositionally biased region" description="Polar residues" evidence="8">
    <location>
        <begin position="830"/>
        <end position="842"/>
    </location>
</feature>
<feature type="compositionally biased region" description="Basic and acidic residues" evidence="8">
    <location>
        <begin position="1141"/>
        <end position="1154"/>
    </location>
</feature>
<accession>A0A7R8UUC6</accession>
<feature type="region of interest" description="Disordered" evidence="8">
    <location>
        <begin position="1725"/>
        <end position="1744"/>
    </location>
</feature>
<proteinExistence type="predicted"/>
<feature type="compositionally biased region" description="Low complexity" evidence="8">
    <location>
        <begin position="1062"/>
        <end position="1073"/>
    </location>
</feature>
<feature type="region of interest" description="Disordered" evidence="8">
    <location>
        <begin position="1134"/>
        <end position="1168"/>
    </location>
</feature>
<feature type="compositionally biased region" description="Basic and acidic residues" evidence="8">
    <location>
        <begin position="1335"/>
        <end position="1346"/>
    </location>
</feature>
<feature type="compositionally biased region" description="Low complexity" evidence="8">
    <location>
        <begin position="1252"/>
        <end position="1262"/>
    </location>
</feature>
<feature type="region of interest" description="Disordered" evidence="8">
    <location>
        <begin position="567"/>
        <end position="594"/>
    </location>
</feature>
<protein>
    <recommendedName>
        <fullName evidence="9">C2H2-type domain-containing protein</fullName>
    </recommendedName>
</protein>
<feature type="compositionally biased region" description="Polar residues" evidence="8">
    <location>
        <begin position="653"/>
        <end position="672"/>
    </location>
</feature>
<evidence type="ECO:0000256" key="5">
    <source>
        <dbReference type="ARBA" id="ARBA00022833"/>
    </source>
</evidence>
<organism evidence="10 11">
    <name type="scientific">Hermetia illucens</name>
    <name type="common">Black soldier fly</name>
    <dbReference type="NCBI Taxonomy" id="343691"/>
    <lineage>
        <taxon>Eukaryota</taxon>
        <taxon>Metazoa</taxon>
        <taxon>Ecdysozoa</taxon>
        <taxon>Arthropoda</taxon>
        <taxon>Hexapoda</taxon>
        <taxon>Insecta</taxon>
        <taxon>Pterygota</taxon>
        <taxon>Neoptera</taxon>
        <taxon>Endopterygota</taxon>
        <taxon>Diptera</taxon>
        <taxon>Brachycera</taxon>
        <taxon>Stratiomyomorpha</taxon>
        <taxon>Stratiomyidae</taxon>
        <taxon>Hermetiinae</taxon>
        <taxon>Hermetia</taxon>
    </lineage>
</organism>
<keyword evidence="2" id="KW-0479">Metal-binding</keyword>
<feature type="compositionally biased region" description="Polar residues" evidence="8">
    <location>
        <begin position="894"/>
        <end position="905"/>
    </location>
</feature>
<dbReference type="PANTHER" id="PTHR24381:SF393">
    <property type="entry name" value="CHROMATIN-LINKED ADAPTOR FOR MSL PROTEINS, ISOFORM B"/>
    <property type="match status" value="1"/>
</dbReference>
<feature type="compositionally biased region" description="Polar residues" evidence="8">
    <location>
        <begin position="713"/>
        <end position="727"/>
    </location>
</feature>
<evidence type="ECO:0000259" key="9">
    <source>
        <dbReference type="PROSITE" id="PS50157"/>
    </source>
</evidence>
<feature type="compositionally biased region" description="Basic and acidic residues" evidence="8">
    <location>
        <begin position="952"/>
        <end position="972"/>
    </location>
</feature>
<dbReference type="InterPro" id="IPR013087">
    <property type="entry name" value="Znf_C2H2_type"/>
</dbReference>
<feature type="compositionally biased region" description="Polar residues" evidence="8">
    <location>
        <begin position="1405"/>
        <end position="1414"/>
    </location>
</feature>
<feature type="compositionally biased region" description="Basic and acidic residues" evidence="8">
    <location>
        <begin position="1735"/>
        <end position="1744"/>
    </location>
</feature>
<dbReference type="Gene3D" id="3.30.160.60">
    <property type="entry name" value="Classic Zinc Finger"/>
    <property type="match status" value="1"/>
</dbReference>
<comment type="subcellular location">
    <subcellularLocation>
        <location evidence="1">Nucleus</location>
    </subcellularLocation>
</comment>
<feature type="region of interest" description="Disordered" evidence="8">
    <location>
        <begin position="99"/>
        <end position="164"/>
    </location>
</feature>
<dbReference type="OrthoDB" id="4737882at2759"/>
<dbReference type="GO" id="GO:0008270">
    <property type="term" value="F:zinc ion binding"/>
    <property type="evidence" value="ECO:0007669"/>
    <property type="project" value="UniProtKB-KW"/>
</dbReference>
<feature type="compositionally biased region" description="Basic and acidic residues" evidence="8">
    <location>
        <begin position="760"/>
        <end position="771"/>
    </location>
</feature>
<dbReference type="Pfam" id="PF21538">
    <property type="entry name" value="Med15_M"/>
    <property type="match status" value="1"/>
</dbReference>
<feature type="compositionally biased region" description="Low complexity" evidence="8">
    <location>
        <begin position="911"/>
        <end position="922"/>
    </location>
</feature>